<evidence type="ECO:0000313" key="2">
    <source>
        <dbReference type="Proteomes" id="UP000249661"/>
    </source>
</evidence>
<sequence>MNARAEHAMSTITQRGELTEMGGGGGGGGGATLSTPTECSWNVLPEENLHGVDPTLPTFDLEEWFASAAFLNSNLFLDDSVLVQGPG</sequence>
<gene>
    <name evidence="1" type="ORF">BO66DRAFT_395869</name>
</gene>
<protein>
    <submittedName>
        <fullName evidence="1">Uncharacterized protein</fullName>
    </submittedName>
</protein>
<evidence type="ECO:0000313" key="1">
    <source>
        <dbReference type="EMBL" id="RAH64886.1"/>
    </source>
</evidence>
<organism evidence="1 2">
    <name type="scientific">Aspergillus aculeatinus CBS 121060</name>
    <dbReference type="NCBI Taxonomy" id="1448322"/>
    <lineage>
        <taxon>Eukaryota</taxon>
        <taxon>Fungi</taxon>
        <taxon>Dikarya</taxon>
        <taxon>Ascomycota</taxon>
        <taxon>Pezizomycotina</taxon>
        <taxon>Eurotiomycetes</taxon>
        <taxon>Eurotiomycetidae</taxon>
        <taxon>Eurotiales</taxon>
        <taxon>Aspergillaceae</taxon>
        <taxon>Aspergillus</taxon>
        <taxon>Aspergillus subgen. Circumdati</taxon>
    </lineage>
</organism>
<accession>A0ACD1GUE2</accession>
<proteinExistence type="predicted"/>
<name>A0ACD1GUE2_9EURO</name>
<dbReference type="EMBL" id="KZ825003">
    <property type="protein sequence ID" value="RAH64886.1"/>
    <property type="molecule type" value="Genomic_DNA"/>
</dbReference>
<reference evidence="1" key="1">
    <citation type="submission" date="2018-02" db="EMBL/GenBank/DDBJ databases">
        <title>The genomes of Aspergillus section Nigri reveals drivers in fungal speciation.</title>
        <authorList>
            <consortium name="DOE Joint Genome Institute"/>
            <person name="Vesth T.C."/>
            <person name="Nybo J."/>
            <person name="Theobald S."/>
            <person name="Brandl J."/>
            <person name="Frisvad J.C."/>
            <person name="Nielsen K.F."/>
            <person name="Lyhne E.K."/>
            <person name="Kogle M.E."/>
            <person name="Kuo A."/>
            <person name="Riley R."/>
            <person name="Clum A."/>
            <person name="Nolan M."/>
            <person name="Lipzen A."/>
            <person name="Salamov A."/>
            <person name="Henrissat B."/>
            <person name="Wiebenga A."/>
            <person name="De vries R.P."/>
            <person name="Grigoriev I.V."/>
            <person name="Mortensen U.H."/>
            <person name="Andersen M.R."/>
            <person name="Baker S.E."/>
        </authorList>
    </citation>
    <scope>NUCLEOTIDE SEQUENCE</scope>
    <source>
        <strain evidence="1">CBS 121060</strain>
    </source>
</reference>
<dbReference type="Proteomes" id="UP000249661">
    <property type="component" value="Unassembled WGS sequence"/>
</dbReference>
<keyword evidence="2" id="KW-1185">Reference proteome</keyword>